<sequence>MTWTIAALYRFVSIADPAALRSALLDLCTRERVVGTILIATEGVNGTIAGPAEGIEAVLDHLDRDLAIRLGEVKFSEAAERPFARLRIRVRPEIITMRAPEADPTRLVGTYVEPADWNALIRDPDTLVLDTRNGYETRVGTFAGAVDPGIDTFTEFKDFAERELDPARHRRIAMFCTGGIRCEKASSYLLASGFEDVRHLRGGILKYLETVPPEQSLWEGDCYVFDNRTAVGASVRPANWTACFGCGSPLSAEEREDTRFEEGVSCPHCAPHLTEERRSSLRQRHLQMMSAQTLKTNAG</sequence>
<keyword evidence="1" id="KW-0819">tRNA processing</keyword>
<name>A0A3A1WRV5_9HYPH</name>
<keyword evidence="4" id="KW-1185">Reference proteome</keyword>
<dbReference type="SUPFAM" id="SSF52821">
    <property type="entry name" value="Rhodanese/Cell cycle control phosphatase"/>
    <property type="match status" value="1"/>
</dbReference>
<dbReference type="OrthoDB" id="9778326at2"/>
<dbReference type="Proteomes" id="UP000265750">
    <property type="component" value="Unassembled WGS sequence"/>
</dbReference>
<dbReference type="Gene3D" id="3.30.70.100">
    <property type="match status" value="1"/>
</dbReference>
<dbReference type="InterPro" id="IPR036873">
    <property type="entry name" value="Rhodanese-like_dom_sf"/>
</dbReference>
<dbReference type="PANTHER" id="PTHR43268">
    <property type="entry name" value="THIOSULFATE SULFURTRANSFERASE/RHODANESE-LIKE DOMAIN-CONTAINING PROTEIN 2"/>
    <property type="match status" value="1"/>
</dbReference>
<dbReference type="InterPro" id="IPR020936">
    <property type="entry name" value="TrhO"/>
</dbReference>
<dbReference type="RefSeq" id="WP_119538073.1">
    <property type="nucleotide sequence ID" value="NZ_QYRN01000001.1"/>
</dbReference>
<comment type="similarity">
    <text evidence="1">Belongs to the TrhO family.</text>
</comment>
<evidence type="ECO:0000313" key="3">
    <source>
        <dbReference type="EMBL" id="RIY03415.1"/>
    </source>
</evidence>
<dbReference type="PROSITE" id="PS50206">
    <property type="entry name" value="RHODANESE_3"/>
    <property type="match status" value="1"/>
</dbReference>
<dbReference type="Pfam" id="PF00581">
    <property type="entry name" value="Rhodanese"/>
    <property type="match status" value="1"/>
</dbReference>
<protein>
    <recommendedName>
        <fullName evidence="1">tRNA uridine(34) hydroxylase</fullName>
        <ecNumber evidence="1">1.14.-.-</ecNumber>
    </recommendedName>
    <alternativeName>
        <fullName evidence="1">tRNA hydroxylation protein O</fullName>
    </alternativeName>
</protein>
<keyword evidence="3" id="KW-0808">Transferase</keyword>
<dbReference type="EC" id="1.14.-.-" evidence="1"/>
<evidence type="ECO:0000256" key="1">
    <source>
        <dbReference type="HAMAP-Rule" id="MF_00469"/>
    </source>
</evidence>
<dbReference type="Pfam" id="PF17773">
    <property type="entry name" value="UPF0176_N"/>
    <property type="match status" value="1"/>
</dbReference>
<dbReference type="EMBL" id="QYRN01000001">
    <property type="protein sequence ID" value="RIY03415.1"/>
    <property type="molecule type" value="Genomic_DNA"/>
</dbReference>
<keyword evidence="1" id="KW-0560">Oxidoreductase</keyword>
<feature type="domain" description="Rhodanese" evidence="2">
    <location>
        <begin position="122"/>
        <end position="216"/>
    </location>
</feature>
<dbReference type="CDD" id="cd01518">
    <property type="entry name" value="RHOD_YceA"/>
    <property type="match status" value="1"/>
</dbReference>
<dbReference type="GO" id="GO:0016740">
    <property type="term" value="F:transferase activity"/>
    <property type="evidence" value="ECO:0007669"/>
    <property type="project" value="UniProtKB-KW"/>
</dbReference>
<gene>
    <name evidence="1" type="primary">trhO</name>
    <name evidence="3" type="ORF">D3218_01230</name>
</gene>
<proteinExistence type="inferred from homology"/>
<dbReference type="InterPro" id="IPR040503">
    <property type="entry name" value="TRHO_N"/>
</dbReference>
<evidence type="ECO:0000313" key="4">
    <source>
        <dbReference type="Proteomes" id="UP000265750"/>
    </source>
</evidence>
<evidence type="ECO:0000259" key="2">
    <source>
        <dbReference type="PROSITE" id="PS50206"/>
    </source>
</evidence>
<dbReference type="NCBIfam" id="NF001136">
    <property type="entry name" value="PRK00142.1-4"/>
    <property type="match status" value="1"/>
</dbReference>
<dbReference type="GO" id="GO:0006400">
    <property type="term" value="P:tRNA modification"/>
    <property type="evidence" value="ECO:0007669"/>
    <property type="project" value="UniProtKB-UniRule"/>
</dbReference>
<dbReference type="SMART" id="SM00450">
    <property type="entry name" value="RHOD"/>
    <property type="match status" value="1"/>
</dbReference>
<dbReference type="InterPro" id="IPR001763">
    <property type="entry name" value="Rhodanese-like_dom"/>
</dbReference>
<comment type="caution">
    <text evidence="3">The sequence shown here is derived from an EMBL/GenBank/DDBJ whole genome shotgun (WGS) entry which is preliminary data.</text>
</comment>
<comment type="catalytic activity">
    <reaction evidence="1">
        <text>uridine(34) in tRNA + AH2 + O2 = 5-hydroxyuridine(34) in tRNA + A + H2O</text>
        <dbReference type="Rhea" id="RHEA:64224"/>
        <dbReference type="Rhea" id="RHEA-COMP:11727"/>
        <dbReference type="Rhea" id="RHEA-COMP:13381"/>
        <dbReference type="ChEBI" id="CHEBI:13193"/>
        <dbReference type="ChEBI" id="CHEBI:15377"/>
        <dbReference type="ChEBI" id="CHEBI:15379"/>
        <dbReference type="ChEBI" id="CHEBI:17499"/>
        <dbReference type="ChEBI" id="CHEBI:65315"/>
        <dbReference type="ChEBI" id="CHEBI:136877"/>
    </reaction>
</comment>
<reference evidence="4" key="1">
    <citation type="submission" date="2018-09" db="EMBL/GenBank/DDBJ databases">
        <authorList>
            <person name="Tuo L."/>
        </authorList>
    </citation>
    <scope>NUCLEOTIDE SEQUENCE [LARGE SCALE GENOMIC DNA]</scope>
    <source>
        <strain evidence="4">M2BS4Y-1</strain>
    </source>
</reference>
<dbReference type="HAMAP" id="MF_00469">
    <property type="entry name" value="TrhO"/>
    <property type="match status" value="1"/>
</dbReference>
<dbReference type="AlphaFoldDB" id="A0A3A1WRV5"/>
<dbReference type="GO" id="GO:0016705">
    <property type="term" value="F:oxidoreductase activity, acting on paired donors, with incorporation or reduction of molecular oxygen"/>
    <property type="evidence" value="ECO:0007669"/>
    <property type="project" value="UniProtKB-UniRule"/>
</dbReference>
<dbReference type="Gene3D" id="3.40.250.10">
    <property type="entry name" value="Rhodanese-like domain"/>
    <property type="match status" value="1"/>
</dbReference>
<dbReference type="PANTHER" id="PTHR43268:SF3">
    <property type="entry name" value="RHODANESE-LIKE DOMAIN-CONTAINING PROTEIN 7-RELATED"/>
    <property type="match status" value="1"/>
</dbReference>
<comment type="function">
    <text evidence="1">Catalyzes oxygen-dependent 5-hydroxyuridine (ho5U) modification at position 34 in tRNAs.</text>
</comment>
<organism evidence="3 4">
    <name type="scientific">Aureimonas flava</name>
    <dbReference type="NCBI Taxonomy" id="2320271"/>
    <lineage>
        <taxon>Bacteria</taxon>
        <taxon>Pseudomonadati</taxon>
        <taxon>Pseudomonadota</taxon>
        <taxon>Alphaproteobacteria</taxon>
        <taxon>Hyphomicrobiales</taxon>
        <taxon>Aurantimonadaceae</taxon>
        <taxon>Aureimonas</taxon>
    </lineage>
</organism>
<accession>A0A3A1WRV5</accession>